<accession>A0A6P5FXU2</accession>
<dbReference type="InterPro" id="IPR041577">
    <property type="entry name" value="RT_RNaseH_2"/>
</dbReference>
<dbReference type="GO" id="GO:0015074">
    <property type="term" value="P:DNA integration"/>
    <property type="evidence" value="ECO:0007669"/>
    <property type="project" value="InterPro"/>
</dbReference>
<dbReference type="PROSITE" id="PS50994">
    <property type="entry name" value="INTEGRASE"/>
    <property type="match status" value="1"/>
</dbReference>
<dbReference type="PANTHER" id="PTHR37984:SF5">
    <property type="entry name" value="PROTEIN NYNRIN-LIKE"/>
    <property type="match status" value="1"/>
</dbReference>
<dbReference type="InterPro" id="IPR043502">
    <property type="entry name" value="DNA/RNA_pol_sf"/>
</dbReference>
<dbReference type="RefSeq" id="XP_020097810.1">
    <property type="nucleotide sequence ID" value="XM_020242221.1"/>
</dbReference>
<dbReference type="InterPro" id="IPR012337">
    <property type="entry name" value="RNaseH-like_sf"/>
</dbReference>
<evidence type="ECO:0000313" key="3">
    <source>
        <dbReference type="Proteomes" id="UP000515123"/>
    </source>
</evidence>
<keyword evidence="1" id="KW-0511">Multifunctional enzyme</keyword>
<dbReference type="InterPro" id="IPR050951">
    <property type="entry name" value="Retrovirus_Pol_polyprotein"/>
</dbReference>
<reference evidence="3" key="1">
    <citation type="journal article" date="2015" name="Nat. Genet.">
        <title>The pineapple genome and the evolution of CAM photosynthesis.</title>
        <authorList>
            <person name="Ming R."/>
            <person name="VanBuren R."/>
            <person name="Wai C.M."/>
            <person name="Tang H."/>
            <person name="Schatz M.C."/>
            <person name="Bowers J.E."/>
            <person name="Lyons E."/>
            <person name="Wang M.L."/>
            <person name="Chen J."/>
            <person name="Biggers E."/>
            <person name="Zhang J."/>
            <person name="Huang L."/>
            <person name="Zhang L."/>
            <person name="Miao W."/>
            <person name="Zhang J."/>
            <person name="Ye Z."/>
            <person name="Miao C."/>
            <person name="Lin Z."/>
            <person name="Wang H."/>
            <person name="Zhou H."/>
            <person name="Yim W.C."/>
            <person name="Priest H.D."/>
            <person name="Zheng C."/>
            <person name="Woodhouse M."/>
            <person name="Edger P.P."/>
            <person name="Guyot R."/>
            <person name="Guo H.B."/>
            <person name="Guo H."/>
            <person name="Zheng G."/>
            <person name="Singh R."/>
            <person name="Sharma A."/>
            <person name="Min X."/>
            <person name="Zheng Y."/>
            <person name="Lee H."/>
            <person name="Gurtowski J."/>
            <person name="Sedlazeck F.J."/>
            <person name="Harkess A."/>
            <person name="McKain M.R."/>
            <person name="Liao Z."/>
            <person name="Fang J."/>
            <person name="Liu J."/>
            <person name="Zhang X."/>
            <person name="Zhang Q."/>
            <person name="Hu W."/>
            <person name="Qin Y."/>
            <person name="Wang K."/>
            <person name="Chen L.Y."/>
            <person name="Shirley N."/>
            <person name="Lin Y.R."/>
            <person name="Liu L.Y."/>
            <person name="Hernandez A.G."/>
            <person name="Wright C.L."/>
            <person name="Bulone V."/>
            <person name="Tuskan G.A."/>
            <person name="Heath K."/>
            <person name="Zee F."/>
            <person name="Moore P.H."/>
            <person name="Sunkar R."/>
            <person name="Leebens-Mack J.H."/>
            <person name="Mockler T."/>
            <person name="Bennetzen J.L."/>
            <person name="Freeling M."/>
            <person name="Sankoff D."/>
            <person name="Paterson A.H."/>
            <person name="Zhu X."/>
            <person name="Yang X."/>
            <person name="Smith J.A."/>
            <person name="Cushman J.C."/>
            <person name="Paull R.E."/>
            <person name="Yu Q."/>
        </authorList>
    </citation>
    <scope>NUCLEOTIDE SEQUENCE [LARGE SCALE GENOMIC DNA]</scope>
    <source>
        <strain evidence="3">cv. F153</strain>
    </source>
</reference>
<organism evidence="3 4">
    <name type="scientific">Ananas comosus</name>
    <name type="common">Pineapple</name>
    <name type="synonym">Ananas ananas</name>
    <dbReference type="NCBI Taxonomy" id="4615"/>
    <lineage>
        <taxon>Eukaryota</taxon>
        <taxon>Viridiplantae</taxon>
        <taxon>Streptophyta</taxon>
        <taxon>Embryophyta</taxon>
        <taxon>Tracheophyta</taxon>
        <taxon>Spermatophyta</taxon>
        <taxon>Magnoliopsida</taxon>
        <taxon>Liliopsida</taxon>
        <taxon>Poales</taxon>
        <taxon>Bromeliaceae</taxon>
        <taxon>Bromelioideae</taxon>
        <taxon>Ananas</taxon>
    </lineage>
</organism>
<dbReference type="FunFam" id="3.30.70.270:FF:000063">
    <property type="entry name" value="Zinc knuckle domaincontaining protein"/>
    <property type="match status" value="1"/>
</dbReference>
<dbReference type="SUPFAM" id="SSF56672">
    <property type="entry name" value="DNA/RNA polymerases"/>
    <property type="match status" value="1"/>
</dbReference>
<dbReference type="Gene3D" id="3.30.420.10">
    <property type="entry name" value="Ribonuclease H-like superfamily/Ribonuclease H"/>
    <property type="match status" value="1"/>
</dbReference>
<evidence type="ECO:0000256" key="1">
    <source>
        <dbReference type="ARBA" id="ARBA00023268"/>
    </source>
</evidence>
<dbReference type="OrthoDB" id="674670at2759"/>
<sequence>MDQRKVRAISKCETPTTVSELWPFLGLVNYYRRFIVDFPARAIPLTDLLKKNYSWVWTSQCAEAFKDLKRAETKNSVLLLSNCSHTFEVHTDASDFPIGGVLVQNGHPITYASSTTPSGVTPSRRRNDRCGALLANLAVLFAWEQVGDLGSILMVVDHFFKYETFIAAPTNCTAEEAAHLFISHIVKLWGVPTSMMSDRNPRFTGKFWNEVFKILGSELLFSISFRPQTNGQIERVNALLEEYLRHYVSAN</sequence>
<dbReference type="PANTHER" id="PTHR37984">
    <property type="entry name" value="PROTEIN CBG26694"/>
    <property type="match status" value="1"/>
</dbReference>
<protein>
    <submittedName>
        <fullName evidence="4">Uncharacterized protein LOC109716676</fullName>
    </submittedName>
</protein>
<dbReference type="InterPro" id="IPR036397">
    <property type="entry name" value="RNaseH_sf"/>
</dbReference>
<keyword evidence="3" id="KW-1185">Reference proteome</keyword>
<dbReference type="Gene3D" id="3.30.70.270">
    <property type="match status" value="1"/>
</dbReference>
<dbReference type="InterPro" id="IPR043128">
    <property type="entry name" value="Rev_trsase/Diguanyl_cyclase"/>
</dbReference>
<dbReference type="Proteomes" id="UP000515123">
    <property type="component" value="Linkage group 10"/>
</dbReference>
<dbReference type="InterPro" id="IPR001584">
    <property type="entry name" value="Integrase_cat-core"/>
</dbReference>
<reference evidence="4" key="2">
    <citation type="submission" date="2025-08" db="UniProtKB">
        <authorList>
            <consortium name="RefSeq"/>
        </authorList>
    </citation>
    <scope>IDENTIFICATION</scope>
    <source>
        <tissue evidence="4">Leaf</tissue>
    </source>
</reference>
<dbReference type="AlphaFoldDB" id="A0A6P5FXU2"/>
<dbReference type="GO" id="GO:0003676">
    <property type="term" value="F:nucleic acid binding"/>
    <property type="evidence" value="ECO:0007669"/>
    <property type="project" value="InterPro"/>
</dbReference>
<evidence type="ECO:0000259" key="2">
    <source>
        <dbReference type="PROSITE" id="PS50994"/>
    </source>
</evidence>
<dbReference type="GeneID" id="109716676"/>
<feature type="domain" description="Integrase catalytic" evidence="2">
    <location>
        <begin position="113"/>
        <end position="251"/>
    </location>
</feature>
<gene>
    <name evidence="4" type="primary">LOC109716676</name>
</gene>
<evidence type="ECO:0000313" key="4">
    <source>
        <dbReference type="RefSeq" id="XP_020097810.1"/>
    </source>
</evidence>
<dbReference type="SUPFAM" id="SSF53098">
    <property type="entry name" value="Ribonuclease H-like"/>
    <property type="match status" value="1"/>
</dbReference>
<name>A0A6P5FXU2_ANACO</name>
<proteinExistence type="predicted"/>
<dbReference type="Pfam" id="PF17919">
    <property type="entry name" value="RT_RNaseH_2"/>
    <property type="match status" value="1"/>
</dbReference>